<accession>A0A1F5G7F3</accession>
<reference evidence="1 2" key="1">
    <citation type="journal article" date="2016" name="Nat. Commun.">
        <title>Thousands of microbial genomes shed light on interconnected biogeochemical processes in an aquifer system.</title>
        <authorList>
            <person name="Anantharaman K."/>
            <person name="Brown C.T."/>
            <person name="Hug L.A."/>
            <person name="Sharon I."/>
            <person name="Castelle C.J."/>
            <person name="Probst A.J."/>
            <person name="Thomas B.C."/>
            <person name="Singh A."/>
            <person name="Wilkins M.J."/>
            <person name="Karaoz U."/>
            <person name="Brodie E.L."/>
            <person name="Williams K.H."/>
            <person name="Hubbard S.S."/>
            <person name="Banfield J.F."/>
        </authorList>
    </citation>
    <scope>NUCLEOTIDE SEQUENCE [LARGE SCALE GENOMIC DNA]</scope>
</reference>
<dbReference type="InterPro" id="IPR009057">
    <property type="entry name" value="Homeodomain-like_sf"/>
</dbReference>
<proteinExistence type="predicted"/>
<dbReference type="Pfam" id="PF04255">
    <property type="entry name" value="DUF433"/>
    <property type="match status" value="1"/>
</dbReference>
<evidence type="ECO:0000313" key="2">
    <source>
        <dbReference type="Proteomes" id="UP000178577"/>
    </source>
</evidence>
<protein>
    <recommendedName>
        <fullName evidence="3">Antitoxin</fullName>
    </recommendedName>
</protein>
<organism evidence="1 2">
    <name type="scientific">Candidatus Curtissbacteria bacterium RIFCSPHIGHO2_01_FULL_40_12</name>
    <dbReference type="NCBI Taxonomy" id="1797710"/>
    <lineage>
        <taxon>Bacteria</taxon>
        <taxon>Candidatus Curtissiibacteriota</taxon>
    </lineage>
</organism>
<dbReference type="AlphaFoldDB" id="A0A1F5G7F3"/>
<dbReference type="InterPro" id="IPR007367">
    <property type="entry name" value="DUF433"/>
</dbReference>
<dbReference type="InterPro" id="IPR036388">
    <property type="entry name" value="WH-like_DNA-bd_sf"/>
</dbReference>
<dbReference type="SUPFAM" id="SSF46689">
    <property type="entry name" value="Homeodomain-like"/>
    <property type="match status" value="1"/>
</dbReference>
<sequence length="80" mass="8839">MKTYITSNPKIMNGAPVISETRVPIVKILYLLKEGFTLKEVSKQYPHVGIQKLKGAINELAHKVESKPYATQVSQAQTAA</sequence>
<evidence type="ECO:0008006" key="3">
    <source>
        <dbReference type="Google" id="ProtNLM"/>
    </source>
</evidence>
<gene>
    <name evidence="1" type="ORF">A2693_03445</name>
</gene>
<name>A0A1F5G7F3_9BACT</name>
<dbReference type="EMBL" id="MFAY01000054">
    <property type="protein sequence ID" value="OGD87754.1"/>
    <property type="molecule type" value="Genomic_DNA"/>
</dbReference>
<comment type="caution">
    <text evidence="1">The sequence shown here is derived from an EMBL/GenBank/DDBJ whole genome shotgun (WGS) entry which is preliminary data.</text>
</comment>
<dbReference type="Gene3D" id="1.10.10.10">
    <property type="entry name" value="Winged helix-like DNA-binding domain superfamily/Winged helix DNA-binding domain"/>
    <property type="match status" value="1"/>
</dbReference>
<evidence type="ECO:0000313" key="1">
    <source>
        <dbReference type="EMBL" id="OGD87754.1"/>
    </source>
</evidence>
<dbReference type="Proteomes" id="UP000178577">
    <property type="component" value="Unassembled WGS sequence"/>
</dbReference>